<reference evidence="6 7" key="1">
    <citation type="submission" date="2019-12" db="EMBL/GenBank/DDBJ databases">
        <title>Draft genome sequence of the ascomycete Xylaria multiplex DSM 110363.</title>
        <authorList>
            <person name="Buettner E."/>
            <person name="Kellner H."/>
        </authorList>
    </citation>
    <scope>NUCLEOTIDE SEQUENCE [LARGE SCALE GENOMIC DNA]</scope>
    <source>
        <strain evidence="6 7">DSM 110363</strain>
    </source>
</reference>
<gene>
    <name evidence="6" type="ORF">GQX73_g7312</name>
</gene>
<protein>
    <recommendedName>
        <fullName evidence="5">Ras-GAP domain-containing protein</fullName>
    </recommendedName>
</protein>
<keyword evidence="3" id="KW-0175">Coiled coil</keyword>
<dbReference type="OrthoDB" id="28245at2759"/>
<dbReference type="PANTHER" id="PTHR10194">
    <property type="entry name" value="RAS GTPASE-ACTIVATING PROTEINS"/>
    <property type="match status" value="1"/>
</dbReference>
<proteinExistence type="predicted"/>
<dbReference type="CDD" id="cd05392">
    <property type="entry name" value="RasGAP_Neurofibromin_like"/>
    <property type="match status" value="1"/>
</dbReference>
<keyword evidence="7" id="KW-1185">Reference proteome</keyword>
<dbReference type="Pfam" id="PF00616">
    <property type="entry name" value="RasGAP"/>
    <property type="match status" value="2"/>
</dbReference>
<evidence type="ECO:0000256" key="4">
    <source>
        <dbReference type="SAM" id="MobiDB-lite"/>
    </source>
</evidence>
<feature type="region of interest" description="Disordered" evidence="4">
    <location>
        <begin position="167"/>
        <end position="192"/>
    </location>
</feature>
<dbReference type="PROSITE" id="PS00509">
    <property type="entry name" value="RAS_GTPASE_ACTIV_1"/>
    <property type="match status" value="1"/>
</dbReference>
<dbReference type="SMART" id="SM00323">
    <property type="entry name" value="RasGAP"/>
    <property type="match status" value="1"/>
</dbReference>
<dbReference type="InterPro" id="IPR054071">
    <property type="entry name" value="PH_NF1"/>
</dbReference>
<dbReference type="InterPro" id="IPR001936">
    <property type="entry name" value="RasGAP_dom"/>
</dbReference>
<feature type="domain" description="Ras-GAP" evidence="5">
    <location>
        <begin position="1199"/>
        <end position="1392"/>
    </location>
</feature>
<dbReference type="InterPro" id="IPR011993">
    <property type="entry name" value="PH-like_dom_sf"/>
</dbReference>
<dbReference type="InterPro" id="IPR039360">
    <property type="entry name" value="Ras_GTPase"/>
</dbReference>
<dbReference type="Pfam" id="PF21877">
    <property type="entry name" value="PH_NF1"/>
    <property type="match status" value="1"/>
</dbReference>
<evidence type="ECO:0000259" key="5">
    <source>
        <dbReference type="PROSITE" id="PS50018"/>
    </source>
</evidence>
<dbReference type="FunCoup" id="A0A7C8IPC6">
    <property type="interactions" value="128"/>
</dbReference>
<dbReference type="EMBL" id="WUBL01000093">
    <property type="protein sequence ID" value="KAF2966263.1"/>
    <property type="molecule type" value="Genomic_DNA"/>
</dbReference>
<dbReference type="SUPFAM" id="SSF48350">
    <property type="entry name" value="GTPase activation domain, GAP"/>
    <property type="match status" value="1"/>
</dbReference>
<evidence type="ECO:0000256" key="1">
    <source>
        <dbReference type="ARBA" id="ARBA00022468"/>
    </source>
</evidence>
<dbReference type="Gene3D" id="1.10.506.10">
    <property type="entry name" value="GTPase Activation - p120gap, domain 1"/>
    <property type="match status" value="2"/>
</dbReference>
<dbReference type="Proteomes" id="UP000481858">
    <property type="component" value="Unassembled WGS sequence"/>
</dbReference>
<dbReference type="PROSITE" id="PS50018">
    <property type="entry name" value="RAS_GTPASE_ACTIV_2"/>
    <property type="match status" value="1"/>
</dbReference>
<evidence type="ECO:0000256" key="2">
    <source>
        <dbReference type="ARBA" id="ARBA00022553"/>
    </source>
</evidence>
<evidence type="ECO:0000313" key="6">
    <source>
        <dbReference type="EMBL" id="KAF2966263.1"/>
    </source>
</evidence>
<keyword evidence="2" id="KW-0597">Phosphoprotein</keyword>
<feature type="compositionally biased region" description="Basic and acidic residues" evidence="4">
    <location>
        <begin position="179"/>
        <end position="190"/>
    </location>
</feature>
<dbReference type="InParanoid" id="A0A7C8IPC6"/>
<dbReference type="InterPro" id="IPR001251">
    <property type="entry name" value="CRAL-TRIO_dom"/>
</dbReference>
<dbReference type="PANTHER" id="PTHR10194:SF142">
    <property type="entry name" value="NEUROFIBROMIN"/>
    <property type="match status" value="1"/>
</dbReference>
<comment type="caution">
    <text evidence="6">The sequence shown here is derived from an EMBL/GenBank/DDBJ whole genome shotgun (WGS) entry which is preliminary data.</text>
</comment>
<dbReference type="Gene3D" id="2.30.29.30">
    <property type="entry name" value="Pleckstrin-homology domain (PH domain)/Phosphotyrosine-binding domain (PTB)"/>
    <property type="match status" value="1"/>
</dbReference>
<dbReference type="GO" id="GO:0007165">
    <property type="term" value="P:signal transduction"/>
    <property type="evidence" value="ECO:0007669"/>
    <property type="project" value="UniProtKB-ARBA"/>
</dbReference>
<dbReference type="InterPro" id="IPR036865">
    <property type="entry name" value="CRAL-TRIO_dom_sf"/>
</dbReference>
<evidence type="ECO:0000256" key="3">
    <source>
        <dbReference type="SAM" id="Coils"/>
    </source>
</evidence>
<organism evidence="6 7">
    <name type="scientific">Xylaria multiplex</name>
    <dbReference type="NCBI Taxonomy" id="323545"/>
    <lineage>
        <taxon>Eukaryota</taxon>
        <taxon>Fungi</taxon>
        <taxon>Dikarya</taxon>
        <taxon>Ascomycota</taxon>
        <taxon>Pezizomycotina</taxon>
        <taxon>Sordariomycetes</taxon>
        <taxon>Xylariomycetidae</taxon>
        <taxon>Xylariales</taxon>
        <taxon>Xylariaceae</taxon>
        <taxon>Xylaria</taxon>
    </lineage>
</organism>
<accession>A0A7C8IPC6</accession>
<dbReference type="SUPFAM" id="SSF48371">
    <property type="entry name" value="ARM repeat"/>
    <property type="match status" value="1"/>
</dbReference>
<name>A0A7C8IPC6_9PEZI</name>
<dbReference type="Pfam" id="PF13716">
    <property type="entry name" value="CRAL_TRIO_2"/>
    <property type="match status" value="1"/>
</dbReference>
<dbReference type="Gene3D" id="3.40.525.10">
    <property type="entry name" value="CRAL-TRIO lipid binding domain"/>
    <property type="match status" value="1"/>
</dbReference>
<evidence type="ECO:0000313" key="7">
    <source>
        <dbReference type="Proteomes" id="UP000481858"/>
    </source>
</evidence>
<dbReference type="InterPro" id="IPR023152">
    <property type="entry name" value="RasGAP_CS"/>
</dbReference>
<dbReference type="GO" id="GO:0005096">
    <property type="term" value="F:GTPase activator activity"/>
    <property type="evidence" value="ECO:0007669"/>
    <property type="project" value="UniProtKB-KW"/>
</dbReference>
<dbReference type="InterPro" id="IPR008936">
    <property type="entry name" value="Rho_GTPase_activation_prot"/>
</dbReference>
<dbReference type="InterPro" id="IPR016024">
    <property type="entry name" value="ARM-type_fold"/>
</dbReference>
<sequence length="2567" mass="287471">MNSDAGLVGSLVERLTTRLPHRTGTHSSELQHDDIATITRASIVKLSSTSIAHILHSLVLLLEEVSRSYKNVTNHPSYILQSEIYIVSLAADCCSAHWKALRDSASNESPSHIPVLPKPLDDKLVKRVFSHLEVLIEPIPDGYVIPAKTILEDDFVREILDPRYDEPARSLASSSGSDTARDTIGSRDSNDETAATEPYIKVIVEFVSAANWPASFDYVKSAIRSKRATAPAQTNSAQSLAISDDDRTLLITLKFLSYLWVDAQKLGLIMQELSSTFLHFRRMYQNTVALVAPLLIFKWIERYPWEFVRLHSQRRKLDGGPDTLADMTHSLGDNGRRRSSLYPFQTTLLMLVPEVFEVASNLRDVKGGNMAKRVAFLEGLRKGLRNKNETAGVCLVILLRAARHFPSDSESAFLSYVMDIQDELKDAVFRRHHPVGDGILFEQDLTTAALISLIHLNLDVYVDSLTQVCAQTSAPLSFKVAIIQACSYFARRPDAQDYRRLYVAVAGFIQQTLKAMSTVSTDLYIGVRRSRRKPSTADARTANGIVQCNILQFLNASPLSLFESTSPDAKNSDSFYEEIYESFVSCLVTANDTVRTLSRPLAQVILPTNGLLASIRQATPLDSERFKLKFWKLTASVLSDMCDKYYQQEDISLLKSINSYLESGLLLLSSCRELCRLAEDFPERTAVAIKVEALLLLALCSPDIESCQIVTSALGLLNEECLILLQESQDANVATLQLPNYDIYADISSRGFRFTGMMAFQKRTRALLRRITFPAPSILDAWERAFEKWIHLSKDVSTTPIDAIDERTFSEWRNLSGFLASLGGICTAEQAYGVLEEPVISGLKWIDRVVSEDSGDPILNRYLKQSTQLLACSNVRVRETVRDVLSTEISPPLYQPLFKSLGSELSNLFEGKLNSGNGQDAAIIFAEQAASLLRTLVEKLESPSELGAAACMDFSSVGLDFVKFLDGATENSASLRVKIKACQLCESITRKKEHLSFHDDIRKRNQLLEYIFSWIARPRSPKIDTSHGMIRQDDMGRLQKDLDRACFRCLASLTYKLPLQPGEGQSDAGTSELKSQMFHTYFNRFLSLLNHESAENTRGDTSAHDEVGSTSALAITILSNLLSANVDVGLKHSLSIGYHENIEIRTAFVKVLCNILVQGTEFSTLSDKAVNEKYNALLQLLTQDMSLVTAISTACPSSEVEELTVALLNMFESRGLAFELMEALIKQEIEDTENEAEILRRNCVATKMLSIYAKWKGSHYLKATLQKVLERLMLTSEELDLELDPSRLSSPEELQRNALQLRIVAKVFIDDICASSINIPPSFRKICSIISTAVMPRFQEAKYTAVGAFIFLRFFCPAIVAPESEKLVNETPSKEMRRGLLLIAKVIQNLANNVLFGAKEPYMYPLNDFLTQNIYKVTTFLREISVTPDNLDTMQGEVESFDFGSCVILHRFLNEHWDNIRQRLMSQGRREQIRTPNELSRGYTPAIERLRTLITTLGPPSLAITWNRPQISANYLSTYSRFQNFMLRNAFRDTASYMTSRTIYEGGETKDGLAVICIILRHIDQEAADHDALLFAYLKLASRLWHKPFGVFIDATCDNGGIEDHDDLVKRLELLMPSEMSSQLSRMYIYNMNSTYRKTFRRNLRLAGKRDTNMFGGPNTDIHLLGTVHDLQTHFVLRQVHLPKETIDVVKDTRYVFQPVTRLSKTKGKIEVTIKVGSQFVQITTVKKQEVHPSYRLNTIINDIFRLSDVDEAPTSIPTEDDSAFGLRADNGKIVMYFQSSKKNEILQSIRAAKAKYGKDIRSVKSFDRLVRPQDIPGTLLNLALMNLAAPDQALRIASYNLLGSLCQAFKFKAASKFMCINDVHIPMDPNQFIINMSKTLAQEEPQLTADFLNEFFVGWENFSDEQKPLSLAYMAPWLPGLRTSLLSDESDSERGKDKIAAIFQKLIDTAAVDPSLCLALEHTVLPAIYKDEILLDIFLEEIIKAALVVGPYDDNIQALTSTVTAIGTITLRGKVISRLRKALNRSVLRPTRHLPQNAVWDEICILLQFCLALSFDCGVQSQLYMPEIFHIVTMLANTGPADVRLSVQRLLINSLHAACTSFKLDDHRSSKLRGILDVVSDPKNENFSIPSDMIRDGTSTGTINDSCYALTATEQLAILLFDTCTVAAPSVDLANAWRSRWMSLVASTAFQNNPAIQPRAFTVMGCLAREEIDDDLLYQVLVALRHSITRFGEDGSTDMLIAVVTSLSKMIVKLTSASRYGLQLFWLAMSLIRLMPTARLFNCATQLLEAVLTNIGISSELRSEKTASFLLQGRSTLEEATLPLDDVYGVHFTPDNFHFAVCACLVRGLTDPITKPSTLRVVSTFLELTTSFISAKTPNTSSSVFSQSPYMALLQSRVTNSERIKECLWSAGFNPASITNLTLDRSIRHTEQIRDKDLLLHTAIQLVDFRNLEDDIQTHILTWLDDLAIERPAVILPLCSTITSLLDEVLRGAQKPAAMKAAHGLLRMVTSNPKFAAAKENHDTLVDILEDMGFEGLWRSNSFLQSQEFDKQLIGLTEKLIELIIM</sequence>
<keyword evidence="1" id="KW-0343">GTPase activation</keyword>
<feature type="coiled-coil region" evidence="3">
    <location>
        <begin position="1222"/>
        <end position="1249"/>
    </location>
</feature>